<dbReference type="Proteomes" id="UP000316270">
    <property type="component" value="Chromosome 11"/>
</dbReference>
<dbReference type="AlphaFoldDB" id="A0A517LF78"/>
<protein>
    <submittedName>
        <fullName evidence="3">Uncharacterized protein</fullName>
    </submittedName>
</protein>
<dbReference type="GO" id="GO:0005840">
    <property type="term" value="C:ribosome"/>
    <property type="evidence" value="ECO:0007669"/>
    <property type="project" value="UniProtKB-KW"/>
</dbReference>
<gene>
    <name evidence="3" type="ORF">FKW77_002763</name>
</gene>
<dbReference type="InterPro" id="IPR036967">
    <property type="entry name" value="Ribosomal_uS11_sf"/>
</dbReference>
<accession>A0A517LF78</accession>
<keyword evidence="4" id="KW-1185">Reference proteome</keyword>
<dbReference type="GO" id="GO:0003735">
    <property type="term" value="F:structural constituent of ribosome"/>
    <property type="evidence" value="ECO:0007669"/>
    <property type="project" value="InterPro"/>
</dbReference>
<keyword evidence="1" id="KW-0689">Ribosomal protein</keyword>
<evidence type="ECO:0000256" key="1">
    <source>
        <dbReference type="ARBA" id="ARBA00022980"/>
    </source>
</evidence>
<evidence type="ECO:0000256" key="2">
    <source>
        <dbReference type="ARBA" id="ARBA00023274"/>
    </source>
</evidence>
<evidence type="ECO:0000313" key="4">
    <source>
        <dbReference type="Proteomes" id="UP000316270"/>
    </source>
</evidence>
<organism evidence="3 4">
    <name type="scientific">Venturia effusa</name>
    <dbReference type="NCBI Taxonomy" id="50376"/>
    <lineage>
        <taxon>Eukaryota</taxon>
        <taxon>Fungi</taxon>
        <taxon>Dikarya</taxon>
        <taxon>Ascomycota</taxon>
        <taxon>Pezizomycotina</taxon>
        <taxon>Dothideomycetes</taxon>
        <taxon>Pleosporomycetidae</taxon>
        <taxon>Venturiales</taxon>
        <taxon>Venturiaceae</taxon>
        <taxon>Venturia</taxon>
    </lineage>
</organism>
<evidence type="ECO:0000313" key="3">
    <source>
        <dbReference type="EMBL" id="QDS74236.1"/>
    </source>
</evidence>
<name>A0A517LF78_9PEZI</name>
<sequence length="200" mass="22774">MPIGRRSTDRTEGITDTIFKSRAMKDMVPPTTKDTGLSRINMREPIPQPHRLHIYTTKHNTHITLARPNTEPILAFSAGNIGFRKGQRGSYDAAFQLASYVFKMMKDRALLQDSNERNMDFDDLDMKIEDPIRNLEIVLRGFGKGKEAVVKAIMGNEGRNLRSKIIRFSYKLQFAQPTAAKDEMVFWSLPGKLAHFESEG</sequence>
<dbReference type="SUPFAM" id="SSF53137">
    <property type="entry name" value="Translational machinery components"/>
    <property type="match status" value="1"/>
</dbReference>
<dbReference type="Gene3D" id="3.30.420.80">
    <property type="entry name" value="Ribosomal protein S11"/>
    <property type="match status" value="1"/>
</dbReference>
<reference evidence="3 4" key="1">
    <citation type="submission" date="2019-07" db="EMBL/GenBank/DDBJ databases">
        <title>Finished genome of Venturia effusa.</title>
        <authorList>
            <person name="Young C.A."/>
            <person name="Cox M.P."/>
            <person name="Ganley A.R.D."/>
            <person name="David W.J."/>
        </authorList>
    </citation>
    <scope>NUCLEOTIDE SEQUENCE [LARGE SCALE GENOMIC DNA]</scope>
    <source>
        <strain evidence="4">albino</strain>
    </source>
</reference>
<dbReference type="EMBL" id="CP042195">
    <property type="protein sequence ID" value="QDS74236.1"/>
    <property type="molecule type" value="Genomic_DNA"/>
</dbReference>
<dbReference type="GO" id="GO:1990904">
    <property type="term" value="C:ribonucleoprotein complex"/>
    <property type="evidence" value="ECO:0007669"/>
    <property type="project" value="UniProtKB-KW"/>
</dbReference>
<proteinExistence type="predicted"/>
<keyword evidence="2" id="KW-0687">Ribonucleoprotein</keyword>
<dbReference type="GO" id="GO:0006412">
    <property type="term" value="P:translation"/>
    <property type="evidence" value="ECO:0007669"/>
    <property type="project" value="InterPro"/>
</dbReference>
<dbReference type="STRING" id="50376.A0A517LF78"/>
<dbReference type="OrthoDB" id="1654884at2759"/>